<feature type="transmembrane region" description="Helical" evidence="7">
    <location>
        <begin position="54"/>
        <end position="72"/>
    </location>
</feature>
<keyword evidence="5 7" id="KW-1133">Transmembrane helix</keyword>
<dbReference type="Proteomes" id="UP000515561">
    <property type="component" value="Chromosome"/>
</dbReference>
<dbReference type="AlphaFoldDB" id="A0A6S6QWH8"/>
<evidence type="ECO:0000256" key="7">
    <source>
        <dbReference type="SAM" id="Phobius"/>
    </source>
</evidence>
<feature type="transmembrane region" description="Helical" evidence="7">
    <location>
        <begin position="267"/>
        <end position="284"/>
    </location>
</feature>
<dbReference type="InterPro" id="IPR050638">
    <property type="entry name" value="AA-Vitamin_Transporters"/>
</dbReference>
<feature type="transmembrane region" description="Helical" evidence="7">
    <location>
        <begin position="84"/>
        <end position="101"/>
    </location>
</feature>
<dbReference type="GO" id="GO:0005886">
    <property type="term" value="C:plasma membrane"/>
    <property type="evidence" value="ECO:0007669"/>
    <property type="project" value="UniProtKB-SubCell"/>
</dbReference>
<keyword evidence="4 7" id="KW-0812">Transmembrane</keyword>
<feature type="transmembrane region" description="Helical" evidence="7">
    <location>
        <begin position="290"/>
        <end position="306"/>
    </location>
</feature>
<keyword evidence="10" id="KW-1185">Reference proteome</keyword>
<dbReference type="PANTHER" id="PTHR32322:SF18">
    <property type="entry name" value="S-ADENOSYLMETHIONINE_S-ADENOSYLHOMOCYSTEINE TRANSPORTER"/>
    <property type="match status" value="1"/>
</dbReference>
<feature type="domain" description="EamA" evidence="8">
    <location>
        <begin position="25"/>
        <end position="157"/>
    </location>
</feature>
<feature type="transmembrane region" description="Helical" evidence="7">
    <location>
        <begin position="235"/>
        <end position="255"/>
    </location>
</feature>
<feature type="transmembrane region" description="Helical" evidence="7">
    <location>
        <begin position="205"/>
        <end position="223"/>
    </location>
</feature>
<feature type="transmembrane region" description="Helical" evidence="7">
    <location>
        <begin position="113"/>
        <end position="133"/>
    </location>
</feature>
<feature type="transmembrane region" description="Helical" evidence="7">
    <location>
        <begin position="166"/>
        <end position="184"/>
    </location>
</feature>
<evidence type="ECO:0000256" key="3">
    <source>
        <dbReference type="ARBA" id="ARBA00022475"/>
    </source>
</evidence>
<dbReference type="InterPro" id="IPR000620">
    <property type="entry name" value="EamA_dom"/>
</dbReference>
<feature type="domain" description="EamA" evidence="8">
    <location>
        <begin position="169"/>
        <end position="305"/>
    </location>
</feature>
<evidence type="ECO:0000313" key="10">
    <source>
        <dbReference type="Proteomes" id="UP000515561"/>
    </source>
</evidence>
<evidence type="ECO:0000256" key="5">
    <source>
        <dbReference type="ARBA" id="ARBA00022989"/>
    </source>
</evidence>
<sequence length="317" mass="35017">MYFGNPAYVNTLSEKDYKMQNHNLKGHAAAFFTVIIWGTTFISTKVLLKTFTPLEILFIRFIIGYLALWLIAPRKLKLQTKKHELLFLASGLCGVTLYFLFENIALTITLASNVGVIVSIAPIFTAVFAHFFLEGERLKSSFFVGFLTAILGIFLISYNGSSVLKLNPIGDILAVLAAIVWGGYSVFSKKISNLGYPTIEATRRIFFYGILSMLPAFLFLPVSNEIDRFANPIHLLNLLYLGFGASALCFVTWNLAAKLLGAVKASVYIYIIPVVTVITSVIILKEKITLMAGVGTLLTILGLFLSEKKGRSLKTSD</sequence>
<keyword evidence="6 7" id="KW-0472">Membrane</keyword>
<dbReference type="EMBL" id="AP023367">
    <property type="protein sequence ID" value="BCJ94076.1"/>
    <property type="molecule type" value="Genomic_DNA"/>
</dbReference>
<gene>
    <name evidence="9" type="ORF">acsn021_16450</name>
</gene>
<evidence type="ECO:0000256" key="4">
    <source>
        <dbReference type="ARBA" id="ARBA00022692"/>
    </source>
</evidence>
<keyword evidence="3" id="KW-1003">Cell membrane</keyword>
<feature type="transmembrane region" description="Helical" evidence="7">
    <location>
        <begin position="140"/>
        <end position="160"/>
    </location>
</feature>
<feature type="transmembrane region" description="Helical" evidence="7">
    <location>
        <begin position="28"/>
        <end position="48"/>
    </location>
</feature>
<evidence type="ECO:0000313" key="9">
    <source>
        <dbReference type="EMBL" id="BCJ94076.1"/>
    </source>
</evidence>
<proteinExistence type="inferred from homology"/>
<dbReference type="Pfam" id="PF00892">
    <property type="entry name" value="EamA"/>
    <property type="match status" value="2"/>
</dbReference>
<evidence type="ECO:0000259" key="8">
    <source>
        <dbReference type="Pfam" id="PF00892"/>
    </source>
</evidence>
<accession>A0A6S6QWH8</accession>
<name>A0A6S6QWH8_9FIRM</name>
<reference evidence="9 10" key="1">
    <citation type="journal article" date="2016" name="Int. J. Syst. Evol. Microbiol.">
        <title>Descriptions of Anaerotaenia torta gen. nov., sp. nov. and Anaerocolumna cellulosilytica gen. nov., sp. nov. isolated from a methanogenic reactor of cattle waste.</title>
        <authorList>
            <person name="Uek A."/>
            <person name="Ohtaki Y."/>
            <person name="Kaku N."/>
            <person name="Ueki K."/>
        </authorList>
    </citation>
    <scope>NUCLEOTIDE SEQUENCE [LARGE SCALE GENOMIC DNA]</scope>
    <source>
        <strain evidence="9 10">SN021</strain>
    </source>
</reference>
<evidence type="ECO:0000256" key="1">
    <source>
        <dbReference type="ARBA" id="ARBA00004651"/>
    </source>
</evidence>
<comment type="subcellular location">
    <subcellularLocation>
        <location evidence="1">Cell membrane</location>
        <topology evidence="1">Multi-pass membrane protein</topology>
    </subcellularLocation>
</comment>
<dbReference type="InterPro" id="IPR037185">
    <property type="entry name" value="EmrE-like"/>
</dbReference>
<dbReference type="PANTHER" id="PTHR32322">
    <property type="entry name" value="INNER MEMBRANE TRANSPORTER"/>
    <property type="match status" value="1"/>
</dbReference>
<dbReference type="SUPFAM" id="SSF103481">
    <property type="entry name" value="Multidrug resistance efflux transporter EmrE"/>
    <property type="match status" value="2"/>
</dbReference>
<comment type="similarity">
    <text evidence="2">Belongs to the EamA transporter family.</text>
</comment>
<evidence type="ECO:0000256" key="6">
    <source>
        <dbReference type="ARBA" id="ARBA00023136"/>
    </source>
</evidence>
<dbReference type="KEGG" id="acel:acsn021_16450"/>
<evidence type="ECO:0000256" key="2">
    <source>
        <dbReference type="ARBA" id="ARBA00007362"/>
    </source>
</evidence>
<organism evidence="9 10">
    <name type="scientific">Anaerocolumna cellulosilytica</name>
    <dbReference type="NCBI Taxonomy" id="433286"/>
    <lineage>
        <taxon>Bacteria</taxon>
        <taxon>Bacillati</taxon>
        <taxon>Bacillota</taxon>
        <taxon>Clostridia</taxon>
        <taxon>Lachnospirales</taxon>
        <taxon>Lachnospiraceae</taxon>
        <taxon>Anaerocolumna</taxon>
    </lineage>
</organism>
<protein>
    <submittedName>
        <fullName evidence="9">EamA family transporter</fullName>
    </submittedName>
</protein>